<proteinExistence type="predicted"/>
<comment type="caution">
    <text evidence="1">The sequence shown here is derived from an EMBL/GenBank/DDBJ whole genome shotgun (WGS) entry which is preliminary data.</text>
</comment>
<organism evidence="1 2">
    <name type="scientific">Dendrolimus kikuchii</name>
    <dbReference type="NCBI Taxonomy" id="765133"/>
    <lineage>
        <taxon>Eukaryota</taxon>
        <taxon>Metazoa</taxon>
        <taxon>Ecdysozoa</taxon>
        <taxon>Arthropoda</taxon>
        <taxon>Hexapoda</taxon>
        <taxon>Insecta</taxon>
        <taxon>Pterygota</taxon>
        <taxon>Neoptera</taxon>
        <taxon>Endopterygota</taxon>
        <taxon>Lepidoptera</taxon>
        <taxon>Glossata</taxon>
        <taxon>Ditrysia</taxon>
        <taxon>Bombycoidea</taxon>
        <taxon>Lasiocampidae</taxon>
        <taxon>Dendrolimus</taxon>
    </lineage>
</organism>
<name>A0ACC1DJV4_9NEOP</name>
<dbReference type="EMBL" id="CM034387">
    <property type="protein sequence ID" value="KAJ0184014.1"/>
    <property type="molecule type" value="Genomic_DNA"/>
</dbReference>
<keyword evidence="2" id="KW-1185">Reference proteome</keyword>
<reference evidence="1 2" key="1">
    <citation type="journal article" date="2021" name="Front. Genet.">
        <title>Chromosome-Level Genome Assembly Reveals Significant Gene Expansion in the Toll and IMD Signaling Pathways of Dendrolimus kikuchii.</title>
        <authorList>
            <person name="Zhou J."/>
            <person name="Wu P."/>
            <person name="Xiong Z."/>
            <person name="Liu N."/>
            <person name="Zhao N."/>
            <person name="Ji M."/>
            <person name="Qiu Y."/>
            <person name="Yang B."/>
        </authorList>
    </citation>
    <scope>NUCLEOTIDE SEQUENCE [LARGE SCALE GENOMIC DNA]</scope>
    <source>
        <strain evidence="1">Ann1</strain>
    </source>
</reference>
<evidence type="ECO:0000313" key="2">
    <source>
        <dbReference type="Proteomes" id="UP000824533"/>
    </source>
</evidence>
<accession>A0ACC1DJV4</accession>
<gene>
    <name evidence="1" type="ORF">K1T71_000437</name>
</gene>
<dbReference type="Proteomes" id="UP000824533">
    <property type="component" value="Linkage Group LG01"/>
</dbReference>
<protein>
    <submittedName>
        <fullName evidence="1">Uncharacterized protein</fullName>
    </submittedName>
</protein>
<evidence type="ECO:0000313" key="1">
    <source>
        <dbReference type="EMBL" id="KAJ0184014.1"/>
    </source>
</evidence>
<sequence length="116" mass="12481">MPCLKILTNLSSSNVPSDFVNNIIPLLSKVVNKPPQKFTCIISSDCQLSFGGNSSEPGAVASLESIGHLGPKENKLIAKEVTEFVQKELGIPSSRFFLSFYDLQPNNVAIKGDTVA</sequence>